<sequence>MPYSRSPTPPNRGRSHRSTRKRSHERSSERRHKSSRSSHKEKRRDRSRSASRPRNSAAAADSARIYAPSDVALELGGGNVNMARLDKKTVDWLQSKINEQSLNP</sequence>
<organism evidence="2 3">
    <name type="scientific">Globodera rostochiensis</name>
    <name type="common">Golden nematode worm</name>
    <name type="synonym">Heterodera rostochiensis</name>
    <dbReference type="NCBI Taxonomy" id="31243"/>
    <lineage>
        <taxon>Eukaryota</taxon>
        <taxon>Metazoa</taxon>
        <taxon>Ecdysozoa</taxon>
        <taxon>Nematoda</taxon>
        <taxon>Chromadorea</taxon>
        <taxon>Rhabditida</taxon>
        <taxon>Tylenchina</taxon>
        <taxon>Tylenchomorpha</taxon>
        <taxon>Tylenchoidea</taxon>
        <taxon>Heteroderidae</taxon>
        <taxon>Heteroderinae</taxon>
        <taxon>Globodera</taxon>
    </lineage>
</organism>
<name>A0A914HBD3_GLORO</name>
<proteinExistence type="predicted"/>
<evidence type="ECO:0000256" key="1">
    <source>
        <dbReference type="SAM" id="MobiDB-lite"/>
    </source>
</evidence>
<accession>A0A914HBD3</accession>
<reference evidence="3" key="1">
    <citation type="submission" date="2022-11" db="UniProtKB">
        <authorList>
            <consortium name="WormBaseParasite"/>
        </authorList>
    </citation>
    <scope>IDENTIFICATION</scope>
</reference>
<evidence type="ECO:0000313" key="2">
    <source>
        <dbReference type="Proteomes" id="UP000887572"/>
    </source>
</evidence>
<feature type="region of interest" description="Disordered" evidence="1">
    <location>
        <begin position="1"/>
        <end position="63"/>
    </location>
</feature>
<feature type="compositionally biased region" description="Low complexity" evidence="1">
    <location>
        <begin position="52"/>
        <end position="63"/>
    </location>
</feature>
<evidence type="ECO:0000313" key="3">
    <source>
        <dbReference type="WBParaSite" id="Gr19_v10_g15542.t3"/>
    </source>
</evidence>
<keyword evidence="2" id="KW-1185">Reference proteome</keyword>
<protein>
    <submittedName>
        <fullName evidence="3">Arginine and glutamate-rich protein 1</fullName>
    </submittedName>
</protein>
<dbReference type="WBParaSite" id="Gr19_v10_g15542.t3">
    <property type="protein sequence ID" value="Gr19_v10_g15542.t3"/>
    <property type="gene ID" value="Gr19_v10_g15542"/>
</dbReference>
<dbReference type="Proteomes" id="UP000887572">
    <property type="component" value="Unplaced"/>
</dbReference>
<feature type="compositionally biased region" description="Basic residues" evidence="1">
    <location>
        <begin position="13"/>
        <end position="51"/>
    </location>
</feature>
<dbReference type="AlphaFoldDB" id="A0A914HBD3"/>